<dbReference type="InterPro" id="IPR018108">
    <property type="entry name" value="MCP_transmembrane"/>
</dbReference>
<organism evidence="8 9">
    <name type="scientific">Trichosporon asahii var. asahii (strain CBS 8904)</name>
    <name type="common">Yeast</name>
    <dbReference type="NCBI Taxonomy" id="1220162"/>
    <lineage>
        <taxon>Eukaryota</taxon>
        <taxon>Fungi</taxon>
        <taxon>Dikarya</taxon>
        <taxon>Basidiomycota</taxon>
        <taxon>Agaricomycotina</taxon>
        <taxon>Tremellomycetes</taxon>
        <taxon>Trichosporonales</taxon>
        <taxon>Trichosporonaceae</taxon>
        <taxon>Trichosporon</taxon>
    </lineage>
</organism>
<evidence type="ECO:0000256" key="1">
    <source>
        <dbReference type="ARBA" id="ARBA00004141"/>
    </source>
</evidence>
<dbReference type="GO" id="GO:0005739">
    <property type="term" value="C:mitochondrion"/>
    <property type="evidence" value="ECO:0007669"/>
    <property type="project" value="TreeGrafter"/>
</dbReference>
<dbReference type="GO" id="GO:0015187">
    <property type="term" value="F:glycine transmembrane transporter activity"/>
    <property type="evidence" value="ECO:0007669"/>
    <property type="project" value="TreeGrafter"/>
</dbReference>
<dbReference type="InParanoid" id="K1VAM1"/>
<evidence type="ECO:0000256" key="7">
    <source>
        <dbReference type="SAM" id="MobiDB-lite"/>
    </source>
</evidence>
<evidence type="ECO:0008006" key="10">
    <source>
        <dbReference type="Google" id="ProtNLM"/>
    </source>
</evidence>
<dbReference type="Proteomes" id="UP000006757">
    <property type="component" value="Unassembled WGS sequence"/>
</dbReference>
<dbReference type="AlphaFoldDB" id="K1VAM1"/>
<keyword evidence="6" id="KW-0813">Transport</keyword>
<sequence>MTKLSCKCEGWVGSRLSRDLFRSFTPVCPPTTCSNLLSSPFTSVSPFHPFPFSLRESTLTPVRIQLARHVDSARRVDPDPDDVDLNLDLDCGHDNESQAESSPPPALRRTFRPHERSLSAAAGPAQDAPAAGLRCGPEEVISYRLRKATTSHAPANLRHKLLPVIKQVVRDDGVLGLWRGTEATVARNVPGVALYFYMLSSIRNELSRVPMFQRAVQPADSSASSRTALAALSPTGNLLAGAVARTSVGFVLNPITILKARFESNAYSQYRSLTGAMAHLWRTEGVRGLFQGFTATAVRDAPYAGIYVVFYEWCKEIVGRTMALRPDLGIPNAALHSGSAVTAAMLATIITSPADCVKTRMQVAPAQNPNIRSALVNIYRDTGIPGFFSGSSMRISRKAASSAIAWTVYEGLLLFMGKQGKLGKGGKDEKAV</sequence>
<keyword evidence="9" id="KW-1185">Reference proteome</keyword>
<comment type="similarity">
    <text evidence="6">Belongs to the mitochondrial carrier (TC 2.A.29) family.</text>
</comment>
<proteinExistence type="inferred from homology"/>
<evidence type="ECO:0000256" key="6">
    <source>
        <dbReference type="RuleBase" id="RU000488"/>
    </source>
</evidence>
<keyword evidence="2 5" id="KW-0812">Transmembrane</keyword>
<evidence type="ECO:0000256" key="4">
    <source>
        <dbReference type="ARBA" id="ARBA00023136"/>
    </source>
</evidence>
<dbReference type="PANTHER" id="PTHR46181:SF3">
    <property type="entry name" value="MITOCHONDRIAL GLYCINE TRANSPORTER"/>
    <property type="match status" value="1"/>
</dbReference>
<evidence type="ECO:0000313" key="9">
    <source>
        <dbReference type="Proteomes" id="UP000006757"/>
    </source>
</evidence>
<dbReference type="Gene3D" id="1.50.40.10">
    <property type="entry name" value="Mitochondrial carrier domain"/>
    <property type="match status" value="1"/>
</dbReference>
<dbReference type="eggNOG" id="KOG0766">
    <property type="taxonomic scope" value="Eukaryota"/>
</dbReference>
<comment type="subcellular location">
    <subcellularLocation>
        <location evidence="1">Membrane</location>
        <topology evidence="1">Multi-pass membrane protein</topology>
    </subcellularLocation>
</comment>
<evidence type="ECO:0000256" key="3">
    <source>
        <dbReference type="ARBA" id="ARBA00022989"/>
    </source>
</evidence>
<evidence type="ECO:0000313" key="8">
    <source>
        <dbReference type="EMBL" id="EKC97835.1"/>
    </source>
</evidence>
<evidence type="ECO:0000256" key="5">
    <source>
        <dbReference type="PROSITE-ProRule" id="PRU00282"/>
    </source>
</evidence>
<dbReference type="InterPro" id="IPR023395">
    <property type="entry name" value="MCP_dom_sf"/>
</dbReference>
<dbReference type="OrthoDB" id="1924968at2759"/>
<reference evidence="8 9" key="1">
    <citation type="journal article" date="2012" name="Eukaryot. Cell">
        <title>Genome sequence of the Trichosporon asahii environmental strain CBS 8904.</title>
        <authorList>
            <person name="Yang R.Y."/>
            <person name="Li H.T."/>
            <person name="Zhu H."/>
            <person name="Zhou G.P."/>
            <person name="Wang M."/>
            <person name="Wang L."/>
        </authorList>
    </citation>
    <scope>NUCLEOTIDE SEQUENCE [LARGE SCALE GENOMIC DNA]</scope>
    <source>
        <strain evidence="8 9">CBS 8904</strain>
    </source>
</reference>
<dbReference type="STRING" id="1220162.K1VAM1"/>
<dbReference type="HOGENOM" id="CLU_634899_0_0_1"/>
<dbReference type="PROSITE" id="PS50920">
    <property type="entry name" value="SOLCAR"/>
    <property type="match status" value="3"/>
</dbReference>
<accession>K1VAM1</accession>
<name>K1VAM1_TRIAC</name>
<protein>
    <recommendedName>
        <fullName evidence="10">Solute carrier family 25 member 38 homolog</fullName>
    </recommendedName>
</protein>
<gene>
    <name evidence="8" type="ORF">A1Q2_07838</name>
</gene>
<dbReference type="PANTHER" id="PTHR46181">
    <property type="entry name" value="MITOCHONDRIAL GLYCINE TRANSPORTER"/>
    <property type="match status" value="1"/>
</dbReference>
<feature type="repeat" description="Solcar" evidence="5">
    <location>
        <begin position="232"/>
        <end position="317"/>
    </location>
</feature>
<dbReference type="EMBL" id="AMBO01000401">
    <property type="protein sequence ID" value="EKC97835.1"/>
    <property type="molecule type" value="Genomic_DNA"/>
</dbReference>
<dbReference type="SUPFAM" id="SSF103506">
    <property type="entry name" value="Mitochondrial carrier"/>
    <property type="match status" value="1"/>
</dbReference>
<dbReference type="GO" id="GO:0016020">
    <property type="term" value="C:membrane"/>
    <property type="evidence" value="ECO:0007669"/>
    <property type="project" value="UniProtKB-SubCell"/>
</dbReference>
<keyword evidence="3" id="KW-1133">Transmembrane helix</keyword>
<keyword evidence="4 5" id="KW-0472">Membrane</keyword>
<dbReference type="Pfam" id="PF00153">
    <property type="entry name" value="Mito_carr"/>
    <property type="match status" value="3"/>
</dbReference>
<dbReference type="GO" id="GO:1904983">
    <property type="term" value="P:glycine import into mitochondrion"/>
    <property type="evidence" value="ECO:0007669"/>
    <property type="project" value="TreeGrafter"/>
</dbReference>
<feature type="region of interest" description="Disordered" evidence="7">
    <location>
        <begin position="73"/>
        <end position="109"/>
    </location>
</feature>
<evidence type="ECO:0000256" key="2">
    <source>
        <dbReference type="ARBA" id="ARBA00022692"/>
    </source>
</evidence>
<dbReference type="FunCoup" id="K1VAM1">
    <property type="interactions" value="123"/>
</dbReference>
<feature type="repeat" description="Solcar" evidence="5">
    <location>
        <begin position="115"/>
        <end position="205"/>
    </location>
</feature>
<feature type="repeat" description="Solcar" evidence="5">
    <location>
        <begin position="331"/>
        <end position="415"/>
    </location>
</feature>
<comment type="caution">
    <text evidence="8">The sequence shown here is derived from an EMBL/GenBank/DDBJ whole genome shotgun (WGS) entry which is preliminary data.</text>
</comment>